<evidence type="ECO:0000256" key="6">
    <source>
        <dbReference type="SAM" id="Phobius"/>
    </source>
</evidence>
<accession>A0A381P204</accession>
<evidence type="ECO:0000256" key="1">
    <source>
        <dbReference type="ARBA" id="ARBA00022475"/>
    </source>
</evidence>
<feature type="transmembrane region" description="Helical" evidence="6">
    <location>
        <begin position="220"/>
        <end position="248"/>
    </location>
</feature>
<proteinExistence type="predicted"/>
<name>A0A381P204_9ZZZZ</name>
<feature type="transmembrane region" description="Helical" evidence="6">
    <location>
        <begin position="162"/>
        <end position="184"/>
    </location>
</feature>
<evidence type="ECO:0000256" key="3">
    <source>
        <dbReference type="ARBA" id="ARBA00022692"/>
    </source>
</evidence>
<feature type="transmembrane region" description="Helical" evidence="6">
    <location>
        <begin position="60"/>
        <end position="86"/>
    </location>
</feature>
<evidence type="ECO:0000256" key="4">
    <source>
        <dbReference type="ARBA" id="ARBA00022989"/>
    </source>
</evidence>
<feature type="transmembrane region" description="Helical" evidence="6">
    <location>
        <begin position="98"/>
        <end position="118"/>
    </location>
</feature>
<dbReference type="Pfam" id="PF01790">
    <property type="entry name" value="LGT"/>
    <property type="match status" value="1"/>
</dbReference>
<dbReference type="InterPro" id="IPR001640">
    <property type="entry name" value="Lgt"/>
</dbReference>
<keyword evidence="3 6" id="KW-0812">Transmembrane</keyword>
<dbReference type="GO" id="GO:0008961">
    <property type="term" value="F:phosphatidylglycerol-prolipoprotein diacylglyceryl transferase activity"/>
    <property type="evidence" value="ECO:0007669"/>
    <property type="project" value="InterPro"/>
</dbReference>
<evidence type="ECO:0008006" key="8">
    <source>
        <dbReference type="Google" id="ProtNLM"/>
    </source>
</evidence>
<sequence length="261" mass="29234">MLVVAFYTCYALLFKEMERLKYDQNLASDIVTSAALGGIIGSKIYYLIENFDRVIVDPFGMIFSGAGLVFLGGLMGGTIGVTIVLRKNRLPWFQFADIIAPLLIIGYSIGRIGCFLVGDDYGLPTKSIFGMSFKFGAPPTTYESIAYNYPWLDISNFNPGDIITVYPTQIIESIIGFGIFIFLWKKREKIVTQGSLFFTYLIIAGMERFFIEFIRLNPKYIWIVTDVIGFSGAQVISLIMIIIGIYMLTNPPQNSETKVAT</sequence>
<reference evidence="7" key="1">
    <citation type="submission" date="2018-05" db="EMBL/GenBank/DDBJ databases">
        <authorList>
            <person name="Lanie J.A."/>
            <person name="Ng W.-L."/>
            <person name="Kazmierczak K.M."/>
            <person name="Andrzejewski T.M."/>
            <person name="Davidsen T.M."/>
            <person name="Wayne K.J."/>
            <person name="Tettelin H."/>
            <person name="Glass J.I."/>
            <person name="Rusch D."/>
            <person name="Podicherti R."/>
            <person name="Tsui H.-C.T."/>
            <person name="Winkler M.E."/>
        </authorList>
    </citation>
    <scope>NUCLEOTIDE SEQUENCE</scope>
</reference>
<feature type="transmembrane region" description="Helical" evidence="6">
    <location>
        <begin position="26"/>
        <end position="48"/>
    </location>
</feature>
<evidence type="ECO:0000256" key="5">
    <source>
        <dbReference type="ARBA" id="ARBA00023136"/>
    </source>
</evidence>
<dbReference type="PANTHER" id="PTHR30589">
    <property type="entry name" value="PROLIPOPROTEIN DIACYLGLYCERYL TRANSFERASE"/>
    <property type="match status" value="1"/>
</dbReference>
<evidence type="ECO:0000256" key="2">
    <source>
        <dbReference type="ARBA" id="ARBA00022679"/>
    </source>
</evidence>
<gene>
    <name evidence="7" type="ORF">METZ01_LOCUS13082</name>
</gene>
<dbReference type="EMBL" id="UINC01000728">
    <property type="protein sequence ID" value="SUZ60228.1"/>
    <property type="molecule type" value="Genomic_DNA"/>
</dbReference>
<keyword evidence="1" id="KW-1003">Cell membrane</keyword>
<keyword evidence="2" id="KW-0808">Transferase</keyword>
<protein>
    <recommendedName>
        <fullName evidence="8">Prolipoprotein diacylglyceryl transferase</fullName>
    </recommendedName>
</protein>
<dbReference type="GO" id="GO:0042158">
    <property type="term" value="P:lipoprotein biosynthetic process"/>
    <property type="evidence" value="ECO:0007669"/>
    <property type="project" value="InterPro"/>
</dbReference>
<evidence type="ECO:0000313" key="7">
    <source>
        <dbReference type="EMBL" id="SUZ60228.1"/>
    </source>
</evidence>
<dbReference type="GO" id="GO:0005886">
    <property type="term" value="C:plasma membrane"/>
    <property type="evidence" value="ECO:0007669"/>
    <property type="project" value="InterPro"/>
</dbReference>
<organism evidence="7">
    <name type="scientific">marine metagenome</name>
    <dbReference type="NCBI Taxonomy" id="408172"/>
    <lineage>
        <taxon>unclassified sequences</taxon>
        <taxon>metagenomes</taxon>
        <taxon>ecological metagenomes</taxon>
    </lineage>
</organism>
<keyword evidence="4 6" id="KW-1133">Transmembrane helix</keyword>
<keyword evidence="5 6" id="KW-0472">Membrane</keyword>
<dbReference type="PANTHER" id="PTHR30589:SF0">
    <property type="entry name" value="PHOSPHATIDYLGLYCEROL--PROLIPOPROTEIN DIACYLGLYCERYL TRANSFERASE"/>
    <property type="match status" value="1"/>
</dbReference>
<dbReference type="AlphaFoldDB" id="A0A381P204"/>